<protein>
    <submittedName>
        <fullName evidence="8">Beta-xylosidase</fullName>
    </submittedName>
</protein>
<feature type="active site" description="Proton donor" evidence="4">
    <location>
        <position position="172"/>
    </location>
</feature>
<dbReference type="GO" id="GO:0005975">
    <property type="term" value="P:carbohydrate metabolic process"/>
    <property type="evidence" value="ECO:0007669"/>
    <property type="project" value="InterPro"/>
</dbReference>
<dbReference type="Gene3D" id="2.115.10.20">
    <property type="entry name" value="Glycosyl hydrolase domain, family 43"/>
    <property type="match status" value="1"/>
</dbReference>
<dbReference type="InterPro" id="IPR051795">
    <property type="entry name" value="Glycosyl_Hydrlase_43"/>
</dbReference>
<dbReference type="Gene3D" id="2.60.120.200">
    <property type="match status" value="1"/>
</dbReference>
<dbReference type="SUPFAM" id="SSF49899">
    <property type="entry name" value="Concanavalin A-like lectins/glucanases"/>
    <property type="match status" value="1"/>
</dbReference>
<dbReference type="Pfam" id="PF17851">
    <property type="entry name" value="GH43_C2"/>
    <property type="match status" value="1"/>
</dbReference>
<keyword evidence="2 6" id="KW-0378">Hydrolase</keyword>
<dbReference type="CDD" id="cd09002">
    <property type="entry name" value="GH43_XYL-like"/>
    <property type="match status" value="1"/>
</dbReference>
<dbReference type="PANTHER" id="PTHR42812">
    <property type="entry name" value="BETA-XYLOSIDASE"/>
    <property type="match status" value="1"/>
</dbReference>
<evidence type="ECO:0000256" key="3">
    <source>
        <dbReference type="ARBA" id="ARBA00023295"/>
    </source>
</evidence>
<dbReference type="SUPFAM" id="SSF75005">
    <property type="entry name" value="Arabinanase/levansucrase/invertase"/>
    <property type="match status" value="1"/>
</dbReference>
<keyword evidence="3 6" id="KW-0326">Glycosidase</keyword>
<accession>W4Q9S8</accession>
<dbReference type="RefSeq" id="WP_035339704.1">
    <property type="nucleotide sequence ID" value="NZ_BAUU01000001.1"/>
</dbReference>
<dbReference type="EMBL" id="BAUU01000001">
    <property type="protein sequence ID" value="GAE28760.1"/>
    <property type="molecule type" value="Genomic_DNA"/>
</dbReference>
<comment type="similarity">
    <text evidence="1 6">Belongs to the glycosyl hydrolase 43 family.</text>
</comment>
<dbReference type="AlphaFoldDB" id="W4Q9S8"/>
<evidence type="ECO:0000256" key="4">
    <source>
        <dbReference type="PIRSR" id="PIRSR606710-1"/>
    </source>
</evidence>
<gene>
    <name evidence="8" type="ORF">JCM9152_89</name>
</gene>
<feature type="active site" description="Proton acceptor" evidence="4">
    <location>
        <position position="23"/>
    </location>
</feature>
<name>W4Q9S8_9BACI</name>
<evidence type="ECO:0000256" key="1">
    <source>
        <dbReference type="ARBA" id="ARBA00009865"/>
    </source>
</evidence>
<dbReference type="GO" id="GO:0004553">
    <property type="term" value="F:hydrolase activity, hydrolyzing O-glycosyl compounds"/>
    <property type="evidence" value="ECO:0007669"/>
    <property type="project" value="InterPro"/>
</dbReference>
<comment type="caution">
    <text evidence="8">The sequence shown here is derived from an EMBL/GenBank/DDBJ whole genome shotgun (WGS) entry which is preliminary data.</text>
</comment>
<feature type="domain" description="Beta-xylosidase C-terminal Concanavalin A-like" evidence="7">
    <location>
        <begin position="305"/>
        <end position="477"/>
    </location>
</feature>
<keyword evidence="9" id="KW-1185">Reference proteome</keyword>
<dbReference type="Pfam" id="PF04616">
    <property type="entry name" value="Glyco_hydro_43"/>
    <property type="match status" value="1"/>
</dbReference>
<sequence>MTVSGDLGNGTFRNPILRGNYADPSIVRVEGDYYMVHTSYKYVPGLIIWHSTDLINWEAIGTALEHLNGDVWAPELLYYEGLFYIYFPADRTNWVTTAKDPQGPWSKPINLETSYIDPGHVVGPDNKRYLHLSGGKMVQLADDGLSVVGDIQHVYEPWRYPDEWEVEGFSPEGPKFTHYNGYYYCTVAVGGTAGPPTSHMVAASRSKTPWGPWEHSPYNPILKTNSKEEQWWSQGHGTLIDTPNGDWWMVFHAYEHHLHTIGRQTLLLPIEWTKDGWFKVPDSINAEQILRKPAGKAGKHGFPTSDSFNENELGLHWQWFGEPDKERFTCQKGKLMVKGKDKERSASSPILYMTGHRQYEAEVSVRVVGKAAAHFILYYDPNALFGLATTQEGVRHFRTFKMYSQESYKGETVRLRIRNVDNIVSFYFRGEGESWRKYDKVIDSSGFHHNTFGGFLSLRIGLDAVGEGEVYFSDFVYRELEV</sequence>
<dbReference type="OrthoDB" id="9801455at2"/>
<dbReference type="Proteomes" id="UP000018895">
    <property type="component" value="Unassembled WGS sequence"/>
</dbReference>
<evidence type="ECO:0000256" key="2">
    <source>
        <dbReference type="ARBA" id="ARBA00022801"/>
    </source>
</evidence>
<evidence type="ECO:0000313" key="8">
    <source>
        <dbReference type="EMBL" id="GAE28760.1"/>
    </source>
</evidence>
<feature type="site" description="Important for catalytic activity, responsible for pKa modulation of the active site Glu and correct orientation of both the proton donor and substrate" evidence="5">
    <location>
        <position position="117"/>
    </location>
</feature>
<evidence type="ECO:0000256" key="5">
    <source>
        <dbReference type="PIRSR" id="PIRSR606710-2"/>
    </source>
</evidence>
<dbReference type="STRING" id="1236971.JCM9152_89"/>
<organism evidence="8 9">
    <name type="scientific">Halalkalibacter hemicellulosilyticusJCM 9152</name>
    <dbReference type="NCBI Taxonomy" id="1236971"/>
    <lineage>
        <taxon>Bacteria</taxon>
        <taxon>Bacillati</taxon>
        <taxon>Bacillota</taxon>
        <taxon>Bacilli</taxon>
        <taxon>Bacillales</taxon>
        <taxon>Bacillaceae</taxon>
        <taxon>Halalkalibacter</taxon>
    </lineage>
</organism>
<dbReference type="InterPro" id="IPR013320">
    <property type="entry name" value="ConA-like_dom_sf"/>
</dbReference>
<reference evidence="8" key="1">
    <citation type="journal article" date="2014" name="Genome Announc.">
        <title>Draft Genome Sequences of Three Alkaliphilic Bacillus Strains, Bacillus wakoensis JCM 9140T, Bacillus akibai JCM 9157T, and Bacillus hemicellulosilyticus JCM 9152T.</title>
        <authorList>
            <person name="Yuki M."/>
            <person name="Oshima K."/>
            <person name="Suda W."/>
            <person name="Oshida Y."/>
            <person name="Kitamura K."/>
            <person name="Iida T."/>
            <person name="Hattori M."/>
            <person name="Ohkuma M."/>
        </authorList>
    </citation>
    <scope>NUCLEOTIDE SEQUENCE [LARGE SCALE GENOMIC DNA]</scope>
    <source>
        <strain evidence="8">JCM 9152</strain>
    </source>
</reference>
<proteinExistence type="inferred from homology"/>
<dbReference type="PANTHER" id="PTHR42812:SF2">
    <property type="entry name" value="XYLOSIDASE_ARABINOSIDASE"/>
    <property type="match status" value="1"/>
</dbReference>
<evidence type="ECO:0000313" key="9">
    <source>
        <dbReference type="Proteomes" id="UP000018895"/>
    </source>
</evidence>
<dbReference type="InterPro" id="IPR006710">
    <property type="entry name" value="Glyco_hydro_43"/>
</dbReference>
<dbReference type="InterPro" id="IPR041542">
    <property type="entry name" value="GH43_C2"/>
</dbReference>
<dbReference type="InterPro" id="IPR023296">
    <property type="entry name" value="Glyco_hydro_beta-prop_sf"/>
</dbReference>
<evidence type="ECO:0000256" key="6">
    <source>
        <dbReference type="RuleBase" id="RU361187"/>
    </source>
</evidence>
<evidence type="ECO:0000259" key="7">
    <source>
        <dbReference type="Pfam" id="PF17851"/>
    </source>
</evidence>